<dbReference type="AlphaFoldDB" id="A0A1W2AWW0"/>
<keyword evidence="2" id="KW-0226">DNA condensation</keyword>
<reference evidence="5 6" key="1">
    <citation type="submission" date="2017-04" db="EMBL/GenBank/DDBJ databases">
        <authorList>
            <person name="Afonso C.L."/>
            <person name="Miller P.J."/>
            <person name="Scott M.A."/>
            <person name="Spackman E."/>
            <person name="Goraichik I."/>
            <person name="Dimitrov K.M."/>
            <person name="Suarez D.L."/>
            <person name="Swayne D.E."/>
        </authorList>
    </citation>
    <scope>NUCLEOTIDE SEQUENCE [LARGE SCALE GENOMIC DNA]</scope>
    <source>
        <strain evidence="5 6">VK13</strain>
    </source>
</reference>
<keyword evidence="6" id="KW-1185">Reference proteome</keyword>
<dbReference type="InterPro" id="IPR000119">
    <property type="entry name" value="Hist_DNA-bd"/>
</dbReference>
<dbReference type="GO" id="GO:0030527">
    <property type="term" value="F:structural constituent of chromatin"/>
    <property type="evidence" value="ECO:0007669"/>
    <property type="project" value="InterPro"/>
</dbReference>
<accession>A0A1W2AWW0</accession>
<proteinExistence type="inferred from homology"/>
<evidence type="ECO:0000256" key="1">
    <source>
        <dbReference type="ARBA" id="ARBA00010529"/>
    </source>
</evidence>
<dbReference type="GO" id="GO:0003677">
    <property type="term" value="F:DNA binding"/>
    <property type="evidence" value="ECO:0007669"/>
    <property type="project" value="UniProtKB-KW"/>
</dbReference>
<dbReference type="PANTHER" id="PTHR33175:SF3">
    <property type="entry name" value="DNA-BINDING PROTEIN HU-BETA"/>
    <property type="match status" value="1"/>
</dbReference>
<dbReference type="PRINTS" id="PR01727">
    <property type="entry name" value="DNABINDINGHU"/>
</dbReference>
<dbReference type="SUPFAM" id="SSF47729">
    <property type="entry name" value="IHF-like DNA-binding proteins"/>
    <property type="match status" value="1"/>
</dbReference>
<keyword evidence="3 5" id="KW-0238">DNA-binding</keyword>
<dbReference type="Proteomes" id="UP000192708">
    <property type="component" value="Unassembled WGS sequence"/>
</dbReference>
<sequence>MYASRVSTVSTFLVIHNKEHNLNKAELVAAIAGESELSKTKAEHALNAALEAIKKAVTKGDNVQLIGFGTFSSGKRAARMGRNPKTGEAIKIAASKTVKFTAGKAFKDSVNKRKK</sequence>
<dbReference type="PROSITE" id="PS00045">
    <property type="entry name" value="HISTONE_LIKE"/>
    <property type="match status" value="1"/>
</dbReference>
<dbReference type="STRING" id="1938817.SAMN06296008_110136"/>
<dbReference type="PANTHER" id="PTHR33175">
    <property type="entry name" value="DNA-BINDING PROTEIN HU"/>
    <property type="match status" value="1"/>
</dbReference>
<comment type="similarity">
    <text evidence="1 4">Belongs to the bacterial histone-like protein family.</text>
</comment>
<dbReference type="SMART" id="SM00411">
    <property type="entry name" value="BHL"/>
    <property type="match status" value="1"/>
</dbReference>
<dbReference type="Pfam" id="PF00216">
    <property type="entry name" value="Bac_DNA_binding"/>
    <property type="match status" value="1"/>
</dbReference>
<organism evidence="5 6">
    <name type="scientific">Polynucleobacter kasalickyi</name>
    <dbReference type="NCBI Taxonomy" id="1938817"/>
    <lineage>
        <taxon>Bacteria</taxon>
        <taxon>Pseudomonadati</taxon>
        <taxon>Pseudomonadota</taxon>
        <taxon>Betaproteobacteria</taxon>
        <taxon>Burkholderiales</taxon>
        <taxon>Burkholderiaceae</taxon>
        <taxon>Polynucleobacter</taxon>
    </lineage>
</organism>
<dbReference type="GO" id="GO:0030261">
    <property type="term" value="P:chromosome condensation"/>
    <property type="evidence" value="ECO:0007669"/>
    <property type="project" value="UniProtKB-KW"/>
</dbReference>
<name>A0A1W2AWW0_9BURK</name>
<evidence type="ECO:0000256" key="3">
    <source>
        <dbReference type="ARBA" id="ARBA00023125"/>
    </source>
</evidence>
<dbReference type="EMBL" id="FWXJ01000010">
    <property type="protein sequence ID" value="SMC65237.1"/>
    <property type="molecule type" value="Genomic_DNA"/>
</dbReference>
<dbReference type="InterPro" id="IPR020816">
    <property type="entry name" value="Histone-like_DNA-bd_CS"/>
</dbReference>
<evidence type="ECO:0000313" key="5">
    <source>
        <dbReference type="EMBL" id="SMC65237.1"/>
    </source>
</evidence>
<evidence type="ECO:0000313" key="6">
    <source>
        <dbReference type="Proteomes" id="UP000192708"/>
    </source>
</evidence>
<gene>
    <name evidence="5" type="ORF">SAMN06296008_110136</name>
</gene>
<dbReference type="InterPro" id="IPR010992">
    <property type="entry name" value="IHF-like_DNA-bd_dom_sf"/>
</dbReference>
<dbReference type="Gene3D" id="4.10.520.10">
    <property type="entry name" value="IHF-like DNA-binding proteins"/>
    <property type="match status" value="1"/>
</dbReference>
<dbReference type="CDD" id="cd13831">
    <property type="entry name" value="HU"/>
    <property type="match status" value="1"/>
</dbReference>
<protein>
    <submittedName>
        <fullName evidence="5">HU family DNA-binding protein</fullName>
    </submittedName>
</protein>
<evidence type="ECO:0000256" key="4">
    <source>
        <dbReference type="RuleBase" id="RU003939"/>
    </source>
</evidence>
<evidence type="ECO:0000256" key="2">
    <source>
        <dbReference type="ARBA" id="ARBA00023067"/>
    </source>
</evidence>